<accession>A0A0A9IWT0</accession>
<sequence length="83" mass="9429">MFFSLIRFFQYFLLYVISALFCRNALCVGNPFTGIQFVTSFDVDGVWFICNISGSFFCFIHAISFLNCILIINCFTSTTCNGS</sequence>
<name>A0A0A9IWT0_ARUDO</name>
<proteinExistence type="predicted"/>
<dbReference type="AlphaFoldDB" id="A0A0A9IWT0"/>
<evidence type="ECO:0000313" key="1">
    <source>
        <dbReference type="EMBL" id="JAE21509.1"/>
    </source>
</evidence>
<reference evidence="1" key="1">
    <citation type="submission" date="2014-09" db="EMBL/GenBank/DDBJ databases">
        <authorList>
            <person name="Magalhaes I.L.F."/>
            <person name="Oliveira U."/>
            <person name="Santos F.R."/>
            <person name="Vidigal T.H.D.A."/>
            <person name="Brescovit A.D."/>
            <person name="Santos A.J."/>
        </authorList>
    </citation>
    <scope>NUCLEOTIDE SEQUENCE</scope>
    <source>
        <tissue evidence="1">Shoot tissue taken approximately 20 cm above the soil surface</tissue>
    </source>
</reference>
<organism evidence="1">
    <name type="scientific">Arundo donax</name>
    <name type="common">Giant reed</name>
    <name type="synonym">Donax arundinaceus</name>
    <dbReference type="NCBI Taxonomy" id="35708"/>
    <lineage>
        <taxon>Eukaryota</taxon>
        <taxon>Viridiplantae</taxon>
        <taxon>Streptophyta</taxon>
        <taxon>Embryophyta</taxon>
        <taxon>Tracheophyta</taxon>
        <taxon>Spermatophyta</taxon>
        <taxon>Magnoliopsida</taxon>
        <taxon>Liliopsida</taxon>
        <taxon>Poales</taxon>
        <taxon>Poaceae</taxon>
        <taxon>PACMAD clade</taxon>
        <taxon>Arundinoideae</taxon>
        <taxon>Arundineae</taxon>
        <taxon>Arundo</taxon>
    </lineage>
</organism>
<protein>
    <submittedName>
        <fullName evidence="1">Uncharacterized protein</fullName>
    </submittedName>
</protein>
<dbReference type="EMBL" id="GBRH01176387">
    <property type="protein sequence ID" value="JAE21509.1"/>
    <property type="molecule type" value="Transcribed_RNA"/>
</dbReference>
<reference evidence="1" key="2">
    <citation type="journal article" date="2015" name="Data Brief">
        <title>Shoot transcriptome of the giant reed, Arundo donax.</title>
        <authorList>
            <person name="Barrero R.A."/>
            <person name="Guerrero F.D."/>
            <person name="Moolhuijzen P."/>
            <person name="Goolsby J.A."/>
            <person name="Tidwell J."/>
            <person name="Bellgard S.E."/>
            <person name="Bellgard M.I."/>
        </authorList>
    </citation>
    <scope>NUCLEOTIDE SEQUENCE</scope>
    <source>
        <tissue evidence="1">Shoot tissue taken approximately 20 cm above the soil surface</tissue>
    </source>
</reference>